<comment type="caution">
    <text evidence="2">The sequence shown here is derived from an EMBL/GenBank/DDBJ whole genome shotgun (WGS) entry which is preliminary data.</text>
</comment>
<keyword evidence="3" id="KW-1185">Reference proteome</keyword>
<evidence type="ECO:0000313" key="2">
    <source>
        <dbReference type="EMBL" id="GGW41768.1"/>
    </source>
</evidence>
<evidence type="ECO:0000256" key="1">
    <source>
        <dbReference type="ARBA" id="ARBA00010554"/>
    </source>
</evidence>
<protein>
    <submittedName>
        <fullName evidence="2">UPF0166 protein</fullName>
    </submittedName>
</protein>
<dbReference type="PANTHER" id="PTHR35983">
    <property type="entry name" value="UPF0166 PROTEIN TM_0021"/>
    <property type="match status" value="1"/>
</dbReference>
<comment type="similarity">
    <text evidence="1">Belongs to the UPF0166 family.</text>
</comment>
<dbReference type="InterPro" id="IPR011322">
    <property type="entry name" value="N-reg_PII-like_a/b"/>
</dbReference>
<dbReference type="InterPro" id="IPR003793">
    <property type="entry name" value="UPF0166"/>
</dbReference>
<sequence length="126" mass="13810">MTSPTGRALRLTVYIGEDDTWHHRPLYSEIVHRAHAAGLAGASVFRGVEGFGASSRIHTSRLLSLSEDLPVAVVVVDTEERVRAFLPRIDELVSEGLVTLEECEVVKYTGRGERPDAADPEGKRSL</sequence>
<dbReference type="EMBL" id="BMUE01000003">
    <property type="protein sequence ID" value="GGW41768.1"/>
    <property type="molecule type" value="Genomic_DNA"/>
</dbReference>
<dbReference type="SUPFAM" id="SSF54913">
    <property type="entry name" value="GlnB-like"/>
    <property type="match status" value="1"/>
</dbReference>
<gene>
    <name evidence="2" type="ORF">GCM10010503_17500</name>
</gene>
<dbReference type="AlphaFoldDB" id="A0A918MPK5"/>
<evidence type="ECO:0000313" key="3">
    <source>
        <dbReference type="Proteomes" id="UP000620224"/>
    </source>
</evidence>
<organism evidence="2 3">
    <name type="scientific">Streptomyces lucensis JCM 4490</name>
    <dbReference type="NCBI Taxonomy" id="1306176"/>
    <lineage>
        <taxon>Bacteria</taxon>
        <taxon>Bacillati</taxon>
        <taxon>Actinomycetota</taxon>
        <taxon>Actinomycetes</taxon>
        <taxon>Kitasatosporales</taxon>
        <taxon>Streptomycetaceae</taxon>
        <taxon>Streptomyces</taxon>
    </lineage>
</organism>
<reference evidence="2" key="1">
    <citation type="journal article" date="2014" name="Int. J. Syst. Evol. Microbiol.">
        <title>Complete genome sequence of Corynebacterium casei LMG S-19264T (=DSM 44701T), isolated from a smear-ripened cheese.</title>
        <authorList>
            <consortium name="US DOE Joint Genome Institute (JGI-PGF)"/>
            <person name="Walter F."/>
            <person name="Albersmeier A."/>
            <person name="Kalinowski J."/>
            <person name="Ruckert C."/>
        </authorList>
    </citation>
    <scope>NUCLEOTIDE SEQUENCE</scope>
    <source>
        <strain evidence="2">JCM 4490</strain>
    </source>
</reference>
<dbReference type="InterPro" id="IPR015867">
    <property type="entry name" value="N-reg_PII/ATP_PRibTrfase_C"/>
</dbReference>
<accession>A0A918MPK5</accession>
<name>A0A918MPK5_9ACTN</name>
<dbReference type="RefSeq" id="WP_190014435.1">
    <property type="nucleotide sequence ID" value="NZ_BMUE01000003.1"/>
</dbReference>
<reference evidence="2" key="2">
    <citation type="submission" date="2020-09" db="EMBL/GenBank/DDBJ databases">
        <authorList>
            <person name="Sun Q."/>
            <person name="Ohkuma M."/>
        </authorList>
    </citation>
    <scope>NUCLEOTIDE SEQUENCE</scope>
    <source>
        <strain evidence="2">JCM 4490</strain>
    </source>
</reference>
<proteinExistence type="inferred from homology"/>
<dbReference type="Pfam" id="PF02641">
    <property type="entry name" value="DUF190"/>
    <property type="match status" value="1"/>
</dbReference>
<dbReference type="Gene3D" id="3.30.70.120">
    <property type="match status" value="1"/>
</dbReference>
<dbReference type="PANTHER" id="PTHR35983:SF1">
    <property type="entry name" value="UPF0166 PROTEIN TM_0021"/>
    <property type="match status" value="1"/>
</dbReference>
<dbReference type="Proteomes" id="UP000620224">
    <property type="component" value="Unassembled WGS sequence"/>
</dbReference>